<gene>
    <name evidence="1" type="ORF">ACFP90_22985</name>
</gene>
<evidence type="ECO:0000313" key="2">
    <source>
        <dbReference type="Proteomes" id="UP001596317"/>
    </source>
</evidence>
<comment type="caution">
    <text evidence="1">The sequence shown here is derived from an EMBL/GenBank/DDBJ whole genome shotgun (WGS) entry which is preliminary data.</text>
</comment>
<dbReference type="EMBL" id="JBHSWB010000002">
    <property type="protein sequence ID" value="MFC6662912.1"/>
    <property type="molecule type" value="Genomic_DNA"/>
</dbReference>
<dbReference type="RefSeq" id="WP_224611805.1">
    <property type="nucleotide sequence ID" value="NZ_JAIQXV010000020.1"/>
</dbReference>
<protein>
    <submittedName>
        <fullName evidence="1">Uncharacterized protein</fullName>
    </submittedName>
</protein>
<evidence type="ECO:0000313" key="1">
    <source>
        <dbReference type="EMBL" id="MFC6662912.1"/>
    </source>
</evidence>
<dbReference type="Proteomes" id="UP001596317">
    <property type="component" value="Unassembled WGS sequence"/>
</dbReference>
<sequence length="84" mass="9382">MKPALHVAQVRKVLESAPQRAFTAEDISIRLGRRLNKRQCARAAVALSAEGVVECRKSTKVNVHRRTLEFQWRAPVALATPAHL</sequence>
<keyword evidence="2" id="KW-1185">Reference proteome</keyword>
<organism evidence="1 2">
    <name type="scientific">Deinococcus multiflagellatus</name>
    <dbReference type="NCBI Taxonomy" id="1656887"/>
    <lineage>
        <taxon>Bacteria</taxon>
        <taxon>Thermotogati</taxon>
        <taxon>Deinococcota</taxon>
        <taxon>Deinococci</taxon>
        <taxon>Deinococcales</taxon>
        <taxon>Deinococcaceae</taxon>
        <taxon>Deinococcus</taxon>
    </lineage>
</organism>
<name>A0ABW1ZR07_9DEIO</name>
<proteinExistence type="predicted"/>
<accession>A0ABW1ZR07</accession>
<reference evidence="2" key="1">
    <citation type="journal article" date="2019" name="Int. J. Syst. Evol. Microbiol.">
        <title>The Global Catalogue of Microorganisms (GCM) 10K type strain sequencing project: providing services to taxonomists for standard genome sequencing and annotation.</title>
        <authorList>
            <consortium name="The Broad Institute Genomics Platform"/>
            <consortium name="The Broad Institute Genome Sequencing Center for Infectious Disease"/>
            <person name="Wu L."/>
            <person name="Ma J."/>
        </authorList>
    </citation>
    <scope>NUCLEOTIDE SEQUENCE [LARGE SCALE GENOMIC DNA]</scope>
    <source>
        <strain evidence="2">CCUG 63830</strain>
    </source>
</reference>